<accession>G0SEK7</accession>
<dbReference type="InterPro" id="IPR036873">
    <property type="entry name" value="Rhodanese-like_dom_sf"/>
</dbReference>
<feature type="domain" description="Rhodanese" evidence="2">
    <location>
        <begin position="50"/>
        <end position="150"/>
    </location>
</feature>
<dbReference type="Gene3D" id="3.40.250.10">
    <property type="entry name" value="Rhodanese-like domain"/>
    <property type="match status" value="1"/>
</dbReference>
<dbReference type="PANTHER" id="PTHR10828:SF50">
    <property type="entry name" value="REDUCTASE (ARC2), PUTATIVE (AFU_ORTHOLOGUE AFUA_6G13400)-RELATED"/>
    <property type="match status" value="1"/>
</dbReference>
<reference evidence="3 4" key="1">
    <citation type="journal article" date="2011" name="Cell">
        <title>Insight into structure and assembly of the nuclear pore complex by utilizing the genome of a eukaryotic thermophile.</title>
        <authorList>
            <person name="Amlacher S."/>
            <person name="Sarges P."/>
            <person name="Flemming D."/>
            <person name="van Noort V."/>
            <person name="Kunze R."/>
            <person name="Devos D.P."/>
            <person name="Arumugam M."/>
            <person name="Bork P."/>
            <person name="Hurt E."/>
        </authorList>
    </citation>
    <scope>NUCLEOTIDE SEQUENCE [LARGE SCALE GENOMIC DNA]</scope>
    <source>
        <strain evidence="4">DSM 1495 / CBS 144.50 / IMI 039719</strain>
    </source>
</reference>
<gene>
    <name evidence="3" type="ORF">CTHT_0064090</name>
</gene>
<feature type="region of interest" description="Disordered" evidence="1">
    <location>
        <begin position="1"/>
        <end position="23"/>
    </location>
</feature>
<dbReference type="GO" id="GO:0004725">
    <property type="term" value="F:protein tyrosine phosphatase activity"/>
    <property type="evidence" value="ECO:0007669"/>
    <property type="project" value="TreeGrafter"/>
</dbReference>
<dbReference type="InterPro" id="IPR001763">
    <property type="entry name" value="Rhodanese-like_dom"/>
</dbReference>
<dbReference type="GO" id="GO:0005737">
    <property type="term" value="C:cytoplasm"/>
    <property type="evidence" value="ECO:0007669"/>
    <property type="project" value="TreeGrafter"/>
</dbReference>
<dbReference type="GeneID" id="18260447"/>
<dbReference type="EMBL" id="GL988046">
    <property type="protein sequence ID" value="EGS18384.1"/>
    <property type="molecule type" value="Genomic_DNA"/>
</dbReference>
<evidence type="ECO:0000256" key="1">
    <source>
        <dbReference type="SAM" id="MobiDB-lite"/>
    </source>
</evidence>
<dbReference type="eggNOG" id="ENOG502S879">
    <property type="taxonomic scope" value="Eukaryota"/>
</dbReference>
<dbReference type="SUPFAM" id="SSF52821">
    <property type="entry name" value="Rhodanese/Cell cycle control phosphatase"/>
    <property type="match status" value="1"/>
</dbReference>
<feature type="compositionally biased region" description="Low complexity" evidence="1">
    <location>
        <begin position="1"/>
        <end position="20"/>
    </location>
</feature>
<name>G0SEK7_CHATD</name>
<dbReference type="HOGENOM" id="CLU_107716_0_0_1"/>
<dbReference type="RefSeq" id="XP_006696715.1">
    <property type="nucleotide sequence ID" value="XM_006696652.1"/>
</dbReference>
<dbReference type="PROSITE" id="PS50206">
    <property type="entry name" value="RHODANESE_3"/>
    <property type="match status" value="1"/>
</dbReference>
<evidence type="ECO:0000313" key="4">
    <source>
        <dbReference type="Proteomes" id="UP000008066"/>
    </source>
</evidence>
<dbReference type="Pfam" id="PF00581">
    <property type="entry name" value="Rhodanese"/>
    <property type="match status" value="1"/>
</dbReference>
<organism evidence="4">
    <name type="scientific">Chaetomium thermophilum (strain DSM 1495 / CBS 144.50 / IMI 039719)</name>
    <name type="common">Thermochaetoides thermophila</name>
    <dbReference type="NCBI Taxonomy" id="759272"/>
    <lineage>
        <taxon>Eukaryota</taxon>
        <taxon>Fungi</taxon>
        <taxon>Dikarya</taxon>
        <taxon>Ascomycota</taxon>
        <taxon>Pezizomycotina</taxon>
        <taxon>Sordariomycetes</taxon>
        <taxon>Sordariomycetidae</taxon>
        <taxon>Sordariales</taxon>
        <taxon>Chaetomiaceae</taxon>
        <taxon>Thermochaetoides</taxon>
    </lineage>
</organism>
<dbReference type="PANTHER" id="PTHR10828">
    <property type="entry name" value="M-PHASE INDUCER PHOSPHATASE DUAL SPECIFICITY PHOSPHATASE CDC25"/>
    <property type="match status" value="1"/>
</dbReference>
<dbReference type="OrthoDB" id="8300214at2759"/>
<proteinExistence type="predicted"/>
<dbReference type="SMART" id="SM00450">
    <property type="entry name" value="RHOD"/>
    <property type="match status" value="1"/>
</dbReference>
<dbReference type="GO" id="GO:0005634">
    <property type="term" value="C:nucleus"/>
    <property type="evidence" value="ECO:0007669"/>
    <property type="project" value="TreeGrafter"/>
</dbReference>
<sequence>MCDRQPAPAQPQEAAPSATPWWAAYPEPQSKPARISREEVLQMLKTKSLGERDFILVDVRRNDFEGGTVQGSINLPAQSLYPTIASVYTVFKAAGVKKAIFYCGSSSGRGPRSAAWLADHISRVGDTTMESLILEGGIKGWVNAGPEYVEWMDGYNAEVWKKLDGGH</sequence>
<dbReference type="Proteomes" id="UP000008066">
    <property type="component" value="Unassembled WGS sequence"/>
</dbReference>
<evidence type="ECO:0000313" key="3">
    <source>
        <dbReference type="EMBL" id="EGS18384.1"/>
    </source>
</evidence>
<dbReference type="CDD" id="cd01443">
    <property type="entry name" value="Cdc25_Acr2p"/>
    <property type="match status" value="1"/>
</dbReference>
<dbReference type="AlphaFoldDB" id="G0SEK7"/>
<dbReference type="KEGG" id="cthr:CTHT_0064090"/>
<dbReference type="STRING" id="759272.G0SEK7"/>
<dbReference type="OMA" id="TPWHEAF"/>
<evidence type="ECO:0000259" key="2">
    <source>
        <dbReference type="PROSITE" id="PS50206"/>
    </source>
</evidence>
<keyword evidence="4" id="KW-1185">Reference proteome</keyword>
<protein>
    <submittedName>
        <fullName evidence="3">Rhodanese-like domain-containing protein</fullName>
    </submittedName>
</protein>